<dbReference type="OrthoDB" id="3825914at2"/>
<dbReference type="InterPro" id="IPR041698">
    <property type="entry name" value="Methyltransf_25"/>
</dbReference>
<protein>
    <submittedName>
        <fullName evidence="5">Class I SAM-dependent methyltransferase</fullName>
    </submittedName>
</protein>
<dbReference type="InterPro" id="IPR029063">
    <property type="entry name" value="SAM-dependent_MTases_sf"/>
</dbReference>
<dbReference type="PANTHER" id="PTHR43464">
    <property type="entry name" value="METHYLTRANSFERASE"/>
    <property type="match status" value="1"/>
</dbReference>
<comment type="caution">
    <text evidence="5">The sequence shown here is derived from an EMBL/GenBank/DDBJ whole genome shotgun (WGS) entry which is preliminary data.</text>
</comment>
<evidence type="ECO:0000256" key="2">
    <source>
        <dbReference type="ARBA" id="ARBA00022679"/>
    </source>
</evidence>
<dbReference type="AlphaFoldDB" id="A0A4U0S229"/>
<dbReference type="GO" id="GO:0032259">
    <property type="term" value="P:methylation"/>
    <property type="evidence" value="ECO:0007669"/>
    <property type="project" value="UniProtKB-KW"/>
</dbReference>
<gene>
    <name evidence="5" type="ORF">FCI23_37945</name>
</gene>
<dbReference type="RefSeq" id="WP_136728727.1">
    <property type="nucleotide sequence ID" value="NZ_SUMC01000060.1"/>
</dbReference>
<proteinExistence type="predicted"/>
<keyword evidence="2 5" id="KW-0808">Transferase</keyword>
<keyword evidence="6" id="KW-1185">Reference proteome</keyword>
<evidence type="ECO:0000313" key="6">
    <source>
        <dbReference type="Proteomes" id="UP000305778"/>
    </source>
</evidence>
<dbReference type="GO" id="GO:0008168">
    <property type="term" value="F:methyltransferase activity"/>
    <property type="evidence" value="ECO:0007669"/>
    <property type="project" value="UniProtKB-KW"/>
</dbReference>
<evidence type="ECO:0000313" key="5">
    <source>
        <dbReference type="EMBL" id="TKA02924.1"/>
    </source>
</evidence>
<sequence length="236" mass="25957">MTETEIDPFQNFDARTLDFERAYREGVLVDGVELDKMPWDHGKPKQTLLKLLKENRIPLEGDLLDIGCGPGDNAIHLAGLGYRVTGVDFAPSAIAKANSRAAQQGVTATFAVADATELAGFDDDFDTVVSASLFHCFTAEQRPDYVAALARAMRSGARLLQWCARGDLAGPEPITDEMLRTAFAGQEWTIVSLSPEFVTMPALKQEHRHDIKGNQFEVDENGAPLLPIWVLEVTRN</sequence>
<accession>A0A4U0S229</accession>
<feature type="domain" description="Methyltransferase" evidence="4">
    <location>
        <begin position="64"/>
        <end position="156"/>
    </location>
</feature>
<dbReference type="Pfam" id="PF13649">
    <property type="entry name" value="Methyltransf_25"/>
    <property type="match status" value="1"/>
</dbReference>
<reference evidence="5 6" key="1">
    <citation type="submission" date="2019-04" db="EMBL/GenBank/DDBJ databases">
        <title>Streptomyces oryziradicis sp. nov., a novel actinomycete isolated from rhizosphere soil of rice (Oryza sativa L.).</title>
        <authorList>
            <person name="Li C."/>
        </authorList>
    </citation>
    <scope>NUCLEOTIDE SEQUENCE [LARGE SCALE GENOMIC DNA]</scope>
    <source>
        <strain evidence="5 6">NEAU-C40</strain>
    </source>
</reference>
<dbReference type="EMBL" id="SUMC01000060">
    <property type="protein sequence ID" value="TKA02924.1"/>
    <property type="molecule type" value="Genomic_DNA"/>
</dbReference>
<dbReference type="PANTHER" id="PTHR43464:SF19">
    <property type="entry name" value="UBIQUINONE BIOSYNTHESIS O-METHYLTRANSFERASE, MITOCHONDRIAL"/>
    <property type="match status" value="1"/>
</dbReference>
<keyword evidence="1 5" id="KW-0489">Methyltransferase</keyword>
<dbReference type="Gene3D" id="3.40.50.150">
    <property type="entry name" value="Vaccinia Virus protein VP39"/>
    <property type="match status" value="1"/>
</dbReference>
<organism evidence="5 6">
    <name type="scientific">Actinacidiphila oryziradicis</name>
    <dbReference type="NCBI Taxonomy" id="2571141"/>
    <lineage>
        <taxon>Bacteria</taxon>
        <taxon>Bacillati</taxon>
        <taxon>Actinomycetota</taxon>
        <taxon>Actinomycetes</taxon>
        <taxon>Kitasatosporales</taxon>
        <taxon>Streptomycetaceae</taxon>
        <taxon>Actinacidiphila</taxon>
    </lineage>
</organism>
<evidence type="ECO:0000259" key="4">
    <source>
        <dbReference type="Pfam" id="PF13649"/>
    </source>
</evidence>
<dbReference type="SUPFAM" id="SSF53335">
    <property type="entry name" value="S-adenosyl-L-methionine-dependent methyltransferases"/>
    <property type="match status" value="1"/>
</dbReference>
<name>A0A4U0S229_9ACTN</name>
<dbReference type="CDD" id="cd02440">
    <property type="entry name" value="AdoMet_MTases"/>
    <property type="match status" value="1"/>
</dbReference>
<evidence type="ECO:0000256" key="3">
    <source>
        <dbReference type="ARBA" id="ARBA00022691"/>
    </source>
</evidence>
<keyword evidence="3" id="KW-0949">S-adenosyl-L-methionine</keyword>
<dbReference type="Proteomes" id="UP000305778">
    <property type="component" value="Unassembled WGS sequence"/>
</dbReference>
<evidence type="ECO:0000256" key="1">
    <source>
        <dbReference type="ARBA" id="ARBA00022603"/>
    </source>
</evidence>